<dbReference type="GO" id="GO:0016301">
    <property type="term" value="F:kinase activity"/>
    <property type="evidence" value="ECO:0007669"/>
    <property type="project" value="UniProtKB-KW"/>
</dbReference>
<protein>
    <submittedName>
        <fullName evidence="4">GTP pyrophosphokinase ywaC</fullName>
        <ecNumber evidence="4">2.7.6.5</ecNumber>
    </submittedName>
</protein>
<dbReference type="GO" id="GO:0008728">
    <property type="term" value="F:GTP diphosphokinase activity"/>
    <property type="evidence" value="ECO:0007669"/>
    <property type="project" value="UniProtKB-EC"/>
</dbReference>
<dbReference type="GO" id="GO:0015970">
    <property type="term" value="P:guanosine tetraphosphate biosynthetic process"/>
    <property type="evidence" value="ECO:0007669"/>
    <property type="project" value="UniProtKB-UniPathway"/>
</dbReference>
<evidence type="ECO:0000259" key="2">
    <source>
        <dbReference type="SMART" id="SM00954"/>
    </source>
</evidence>
<dbReference type="OrthoDB" id="9789634at2"/>
<feature type="domain" description="RelA/SpoT" evidence="2">
    <location>
        <begin position="71"/>
        <end position="191"/>
    </location>
</feature>
<name>A0A174AHJ4_9FIRM</name>
<comment type="pathway">
    <text evidence="1">Purine metabolism; ppGpp biosynthesis; ppGpp from GTP: step 1/2.</text>
</comment>
<gene>
    <name evidence="4" type="primary">ywaC_1</name>
    <name evidence="3" type="synonym">ywaC_3</name>
    <name evidence="4" type="ORF">ERS852450_00771</name>
    <name evidence="3" type="ORF">ERS852578_01815</name>
</gene>
<dbReference type="AlphaFoldDB" id="A0A174AHJ4"/>
<dbReference type="SUPFAM" id="SSF81301">
    <property type="entry name" value="Nucleotidyltransferase"/>
    <property type="match status" value="1"/>
</dbReference>
<sequence>MKKKKVKPVKQMGSTGTKLQKEVAAMEEAMKQHHIEEQCQLLIDEMMPQIKRLERSLSGTYHRNIIEYTTSRIKSPESIVEKLHRKNREVSLDKAVATLRDLAGIRVICSFQDDVYRVAGAIKNLPGYELVKEKNYINKPKASGYRSIHLILRPANTAYDINYIEIQVRSAAMNYWAILEYQLCYKNEKKGAERIRKELKECAIDIAKIDKKMLKLRKEIEKI</sequence>
<dbReference type="RefSeq" id="WP_055182958.1">
    <property type="nucleotide sequence ID" value="NZ_BLYK01000120.1"/>
</dbReference>
<evidence type="ECO:0000313" key="6">
    <source>
        <dbReference type="Proteomes" id="UP000095679"/>
    </source>
</evidence>
<dbReference type="Gene3D" id="3.30.460.10">
    <property type="entry name" value="Beta Polymerase, domain 2"/>
    <property type="match status" value="1"/>
</dbReference>
<dbReference type="InterPro" id="IPR043519">
    <property type="entry name" value="NT_sf"/>
</dbReference>
<dbReference type="Proteomes" id="UP000095679">
    <property type="component" value="Unassembled WGS sequence"/>
</dbReference>
<dbReference type="EC" id="2.7.6.5" evidence="4"/>
<dbReference type="InterPro" id="IPR007685">
    <property type="entry name" value="RelA_SpoT"/>
</dbReference>
<evidence type="ECO:0000313" key="5">
    <source>
        <dbReference type="Proteomes" id="UP000095390"/>
    </source>
</evidence>
<keyword evidence="4" id="KW-0418">Kinase</keyword>
<dbReference type="InterPro" id="IPR052366">
    <property type="entry name" value="GTP_Pyrophosphokinase"/>
</dbReference>
<dbReference type="Gene3D" id="1.10.287.860">
    <property type="entry name" value="Nucleotidyltransferase"/>
    <property type="match status" value="1"/>
</dbReference>
<evidence type="ECO:0000313" key="4">
    <source>
        <dbReference type="EMBL" id="CUN87150.1"/>
    </source>
</evidence>
<reference evidence="5 6" key="1">
    <citation type="submission" date="2015-09" db="EMBL/GenBank/DDBJ databases">
        <authorList>
            <consortium name="Pathogen Informatics"/>
        </authorList>
    </citation>
    <scope>NUCLEOTIDE SEQUENCE [LARGE SCALE GENOMIC DNA]</scope>
    <source>
        <strain evidence="4 6">2789STDY5834835</strain>
        <strain evidence="3 5">2789STDY5834966</strain>
    </source>
</reference>
<dbReference type="PANTHER" id="PTHR47837:SF1">
    <property type="entry name" value="GTP PYROPHOSPHOKINASE YJBM"/>
    <property type="match status" value="1"/>
</dbReference>
<dbReference type="SMART" id="SM00954">
    <property type="entry name" value="RelA_SpoT"/>
    <property type="match status" value="1"/>
</dbReference>
<evidence type="ECO:0000256" key="1">
    <source>
        <dbReference type="ARBA" id="ARBA00004976"/>
    </source>
</evidence>
<dbReference type="Pfam" id="PF04607">
    <property type="entry name" value="RelA_SpoT"/>
    <property type="match status" value="1"/>
</dbReference>
<dbReference type="UniPathway" id="UPA00908">
    <property type="reaction ID" value="UER00884"/>
</dbReference>
<keyword evidence="4" id="KW-0808">Transferase</keyword>
<proteinExistence type="predicted"/>
<dbReference type="EMBL" id="CYYC01000021">
    <property type="protein sequence ID" value="CUN04090.1"/>
    <property type="molecule type" value="Genomic_DNA"/>
</dbReference>
<dbReference type="CDD" id="cd05399">
    <property type="entry name" value="NT_Rel-Spo_like"/>
    <property type="match status" value="1"/>
</dbReference>
<dbReference type="Proteomes" id="UP000095390">
    <property type="component" value="Unassembled WGS sequence"/>
</dbReference>
<organism evidence="4 6">
    <name type="scientific">Anaerobutyricum hallii</name>
    <dbReference type="NCBI Taxonomy" id="39488"/>
    <lineage>
        <taxon>Bacteria</taxon>
        <taxon>Bacillati</taxon>
        <taxon>Bacillota</taxon>
        <taxon>Clostridia</taxon>
        <taxon>Lachnospirales</taxon>
        <taxon>Lachnospiraceae</taxon>
        <taxon>Anaerobutyricum</taxon>
    </lineage>
</organism>
<evidence type="ECO:0000313" key="3">
    <source>
        <dbReference type="EMBL" id="CUN04090.1"/>
    </source>
</evidence>
<accession>A0A174AHJ4</accession>
<dbReference type="PANTHER" id="PTHR47837">
    <property type="entry name" value="GTP PYROPHOSPHOKINASE YJBM"/>
    <property type="match status" value="1"/>
</dbReference>
<dbReference type="EMBL" id="CYZL01000005">
    <property type="protein sequence ID" value="CUN87150.1"/>
    <property type="molecule type" value="Genomic_DNA"/>
</dbReference>